<protein>
    <submittedName>
        <fullName evidence="1">Uncharacterized protein</fullName>
    </submittedName>
</protein>
<dbReference type="EMBL" id="CALSDN010000002">
    <property type="protein sequence ID" value="CAH6719245.1"/>
    <property type="molecule type" value="Genomic_DNA"/>
</dbReference>
<keyword evidence="2" id="KW-1185">Reference proteome</keyword>
<dbReference type="Proteomes" id="UP001152531">
    <property type="component" value="Unassembled WGS sequence"/>
</dbReference>
<accession>A0ACA9Y343</accession>
<reference evidence="1" key="1">
    <citation type="submission" date="2022-06" db="EMBL/GenBank/DDBJ databases">
        <authorList>
            <person name="Legras J.-L."/>
            <person name="Devillers H."/>
            <person name="Grondin C."/>
        </authorList>
    </citation>
    <scope>NUCLEOTIDE SEQUENCE</scope>
    <source>
        <strain evidence="1">CLIB 1444</strain>
    </source>
</reference>
<proteinExistence type="predicted"/>
<name>A0ACA9Y343_9ASCO</name>
<organism evidence="1 2">
    <name type="scientific">[Candida] jaroonii</name>
    <dbReference type="NCBI Taxonomy" id="467808"/>
    <lineage>
        <taxon>Eukaryota</taxon>
        <taxon>Fungi</taxon>
        <taxon>Dikarya</taxon>
        <taxon>Ascomycota</taxon>
        <taxon>Saccharomycotina</taxon>
        <taxon>Pichiomycetes</taxon>
        <taxon>Debaryomycetaceae</taxon>
        <taxon>Yamadazyma</taxon>
    </lineage>
</organism>
<gene>
    <name evidence="1" type="ORF">CLIB1444_02S04148</name>
</gene>
<comment type="caution">
    <text evidence="1">The sequence shown here is derived from an EMBL/GenBank/DDBJ whole genome shotgun (WGS) entry which is preliminary data.</text>
</comment>
<sequence>MVPENIVRNGNVYDYEGGDVYVPFSFNTILKYFNRKKQGQEEVDCDSDYSEVDCDSDYEDDCDSDDDWFFDDLDYDSDGYDTDYEGYQLQHRDKGPLSRFFNKKRINQKPLVRGLKQLTNKTMDPFRELSSEMNLDTFDTDQINRAWNKFYHLFAPFKHKLLKAVNKMADVSMENKPKSRSTSKSKSKSNHRTKSKEKKLKSSTSDSYIQVTKQSLEPNKNFNHSTHNTTILNDSFTLNSTCANDTQIHSSRFNFSNFTNFTSLYDDSASPTIVPLIITILIMVSL</sequence>
<evidence type="ECO:0000313" key="2">
    <source>
        <dbReference type="Proteomes" id="UP001152531"/>
    </source>
</evidence>
<evidence type="ECO:0000313" key="1">
    <source>
        <dbReference type="EMBL" id="CAH6719245.1"/>
    </source>
</evidence>